<evidence type="ECO:0000313" key="2">
    <source>
        <dbReference type="Proteomes" id="UP001396334"/>
    </source>
</evidence>
<protein>
    <submittedName>
        <fullName evidence="1">Uncharacterized protein</fullName>
    </submittedName>
</protein>
<reference evidence="1 2" key="1">
    <citation type="journal article" date="2024" name="G3 (Bethesda)">
        <title>Genome assembly of Hibiscus sabdariffa L. provides insights into metabolisms of medicinal natural products.</title>
        <authorList>
            <person name="Kim T."/>
        </authorList>
    </citation>
    <scope>NUCLEOTIDE SEQUENCE [LARGE SCALE GENOMIC DNA]</scope>
    <source>
        <strain evidence="1">TK-2024</strain>
        <tissue evidence="1">Old leaves</tissue>
    </source>
</reference>
<dbReference type="EMBL" id="JBBPBN010000006">
    <property type="protein sequence ID" value="KAK9035476.1"/>
    <property type="molecule type" value="Genomic_DNA"/>
</dbReference>
<sequence>MVFGLGHGSCSMGAVLEVGIDGCLVVGVIGEGTSGCFGGGGGVEQAVSSMGRVGVDGLVSVMVWVVRG</sequence>
<accession>A0ABR2TDC1</accession>
<organism evidence="1 2">
    <name type="scientific">Hibiscus sabdariffa</name>
    <name type="common">roselle</name>
    <dbReference type="NCBI Taxonomy" id="183260"/>
    <lineage>
        <taxon>Eukaryota</taxon>
        <taxon>Viridiplantae</taxon>
        <taxon>Streptophyta</taxon>
        <taxon>Embryophyta</taxon>
        <taxon>Tracheophyta</taxon>
        <taxon>Spermatophyta</taxon>
        <taxon>Magnoliopsida</taxon>
        <taxon>eudicotyledons</taxon>
        <taxon>Gunneridae</taxon>
        <taxon>Pentapetalae</taxon>
        <taxon>rosids</taxon>
        <taxon>malvids</taxon>
        <taxon>Malvales</taxon>
        <taxon>Malvaceae</taxon>
        <taxon>Malvoideae</taxon>
        <taxon>Hibiscus</taxon>
    </lineage>
</organism>
<keyword evidence="2" id="KW-1185">Reference proteome</keyword>
<proteinExistence type="predicted"/>
<name>A0ABR2TDC1_9ROSI</name>
<evidence type="ECO:0000313" key="1">
    <source>
        <dbReference type="EMBL" id="KAK9035476.1"/>
    </source>
</evidence>
<dbReference type="Proteomes" id="UP001396334">
    <property type="component" value="Unassembled WGS sequence"/>
</dbReference>
<comment type="caution">
    <text evidence="1">The sequence shown here is derived from an EMBL/GenBank/DDBJ whole genome shotgun (WGS) entry which is preliminary data.</text>
</comment>
<gene>
    <name evidence="1" type="ORF">V6N11_077515</name>
</gene>